<evidence type="ECO:0000256" key="1">
    <source>
        <dbReference type="ARBA" id="ARBA00022491"/>
    </source>
</evidence>
<proteinExistence type="predicted"/>
<dbReference type="SMART" id="SM00354">
    <property type="entry name" value="HTH_LACI"/>
    <property type="match status" value="1"/>
</dbReference>
<dbReference type="InterPro" id="IPR028082">
    <property type="entry name" value="Peripla_BP_I"/>
</dbReference>
<organism evidence="6 7">
    <name type="scientific">Clostridium uliginosum</name>
    <dbReference type="NCBI Taxonomy" id="119641"/>
    <lineage>
        <taxon>Bacteria</taxon>
        <taxon>Bacillati</taxon>
        <taxon>Bacillota</taxon>
        <taxon>Clostridia</taxon>
        <taxon>Eubacteriales</taxon>
        <taxon>Clostridiaceae</taxon>
        <taxon>Clostridium</taxon>
    </lineage>
</organism>
<evidence type="ECO:0000256" key="2">
    <source>
        <dbReference type="ARBA" id="ARBA00023015"/>
    </source>
</evidence>
<evidence type="ECO:0000256" key="4">
    <source>
        <dbReference type="ARBA" id="ARBA00023163"/>
    </source>
</evidence>
<dbReference type="CDD" id="cd06267">
    <property type="entry name" value="PBP1_LacI_sugar_binding-like"/>
    <property type="match status" value="1"/>
</dbReference>
<dbReference type="InterPro" id="IPR000843">
    <property type="entry name" value="HTH_LacI"/>
</dbReference>
<protein>
    <submittedName>
        <fullName evidence="6">LacI family transcriptional regulator</fullName>
    </submittedName>
</protein>
<keyword evidence="3" id="KW-0238">DNA-binding</keyword>
<evidence type="ECO:0000313" key="6">
    <source>
        <dbReference type="EMBL" id="SFC86505.1"/>
    </source>
</evidence>
<reference evidence="6 7" key="1">
    <citation type="submission" date="2016-10" db="EMBL/GenBank/DDBJ databases">
        <authorList>
            <person name="de Groot N.N."/>
        </authorList>
    </citation>
    <scope>NUCLEOTIDE SEQUENCE [LARGE SCALE GENOMIC DNA]</scope>
    <source>
        <strain evidence="6 7">DSM 12992</strain>
    </source>
</reference>
<dbReference type="Pfam" id="PF13377">
    <property type="entry name" value="Peripla_BP_3"/>
    <property type="match status" value="1"/>
</dbReference>
<dbReference type="PANTHER" id="PTHR30146">
    <property type="entry name" value="LACI-RELATED TRANSCRIPTIONAL REPRESSOR"/>
    <property type="match status" value="1"/>
</dbReference>
<dbReference type="SUPFAM" id="SSF47413">
    <property type="entry name" value="lambda repressor-like DNA-binding domains"/>
    <property type="match status" value="1"/>
</dbReference>
<dbReference type="CDD" id="cd01392">
    <property type="entry name" value="HTH_LacI"/>
    <property type="match status" value="1"/>
</dbReference>
<dbReference type="PROSITE" id="PS50932">
    <property type="entry name" value="HTH_LACI_2"/>
    <property type="match status" value="1"/>
</dbReference>
<dbReference type="RefSeq" id="WP_090091083.1">
    <property type="nucleotide sequence ID" value="NZ_FOMG01000011.1"/>
</dbReference>
<dbReference type="InterPro" id="IPR010982">
    <property type="entry name" value="Lambda_DNA-bd_dom_sf"/>
</dbReference>
<evidence type="ECO:0000313" key="7">
    <source>
        <dbReference type="Proteomes" id="UP000199263"/>
    </source>
</evidence>
<dbReference type="Gene3D" id="3.40.50.2300">
    <property type="match status" value="2"/>
</dbReference>
<dbReference type="InterPro" id="IPR046335">
    <property type="entry name" value="LacI/GalR-like_sensor"/>
</dbReference>
<feature type="domain" description="HTH lacI-type" evidence="5">
    <location>
        <begin position="5"/>
        <end position="62"/>
    </location>
</feature>
<dbReference type="AlphaFoldDB" id="A0A1I1MMY3"/>
<dbReference type="Gene3D" id="1.10.260.40">
    <property type="entry name" value="lambda repressor-like DNA-binding domains"/>
    <property type="match status" value="1"/>
</dbReference>
<keyword evidence="1" id="KW-0678">Repressor</keyword>
<evidence type="ECO:0000256" key="3">
    <source>
        <dbReference type="ARBA" id="ARBA00023125"/>
    </source>
</evidence>
<name>A0A1I1MMY3_9CLOT</name>
<gene>
    <name evidence="6" type="ORF">SAMN05421842_11171</name>
</gene>
<dbReference type="OrthoDB" id="9789891at2"/>
<evidence type="ECO:0000259" key="5">
    <source>
        <dbReference type="PROSITE" id="PS50932"/>
    </source>
</evidence>
<dbReference type="PRINTS" id="PR00036">
    <property type="entry name" value="HTHLACI"/>
</dbReference>
<accession>A0A1I1MMY3</accession>
<dbReference type="PANTHER" id="PTHR30146:SF148">
    <property type="entry name" value="HTH-TYPE TRANSCRIPTIONAL REPRESSOR PURR-RELATED"/>
    <property type="match status" value="1"/>
</dbReference>
<sequence length="345" mass="38710">MSKKVTISEVAKAANVSVATVSRILNKKDGNIKISENTKTKVLDISNSLGYQQNPFASALRTKNTGVLGVIIRDIMDPLLSKIVKEVQNYVHEKNLELFIGHTDYQYETAKRQLNAMVNYLFDGLIILDNLSENDLFIQNIKKQGVPFVAIAGDIENFVSPVIRTDEKKGIEMAVNHLIMLEHENIGYIGNQLLGVKHRFNYFKKEIEAMKLPANSKAWQNDIKKKSMITDYLMNIQKLSSPPTAIVCATDKLALQTISSAQQIGIKIPEDLSIIGFDDIEEASEYFPSLTTIQQSVSEITATAIDQLISMIQDKEKEYPKEQIIEPKLIVRSSTSINNHKSKHS</sequence>
<dbReference type="STRING" id="119641.SAMN05421842_11171"/>
<keyword evidence="2" id="KW-0805">Transcription regulation</keyword>
<dbReference type="EMBL" id="FOMG01000011">
    <property type="protein sequence ID" value="SFC86505.1"/>
    <property type="molecule type" value="Genomic_DNA"/>
</dbReference>
<keyword evidence="4" id="KW-0804">Transcription</keyword>
<dbReference type="PROSITE" id="PS00356">
    <property type="entry name" value="HTH_LACI_1"/>
    <property type="match status" value="1"/>
</dbReference>
<dbReference type="Pfam" id="PF00356">
    <property type="entry name" value="LacI"/>
    <property type="match status" value="1"/>
</dbReference>
<dbReference type="Proteomes" id="UP000199263">
    <property type="component" value="Unassembled WGS sequence"/>
</dbReference>
<dbReference type="GO" id="GO:0000976">
    <property type="term" value="F:transcription cis-regulatory region binding"/>
    <property type="evidence" value="ECO:0007669"/>
    <property type="project" value="TreeGrafter"/>
</dbReference>
<dbReference type="GO" id="GO:0003700">
    <property type="term" value="F:DNA-binding transcription factor activity"/>
    <property type="evidence" value="ECO:0007669"/>
    <property type="project" value="TreeGrafter"/>
</dbReference>
<dbReference type="SUPFAM" id="SSF53822">
    <property type="entry name" value="Periplasmic binding protein-like I"/>
    <property type="match status" value="1"/>
</dbReference>
<keyword evidence="7" id="KW-1185">Reference proteome</keyword>